<dbReference type="Proteomes" id="UP001281761">
    <property type="component" value="Unassembled WGS sequence"/>
</dbReference>
<comment type="caution">
    <text evidence="3">The sequence shown here is derived from an EMBL/GenBank/DDBJ whole genome shotgun (WGS) entry which is preliminary data.</text>
</comment>
<evidence type="ECO:0000256" key="1">
    <source>
        <dbReference type="SAM" id="Phobius"/>
    </source>
</evidence>
<feature type="signal peptide" evidence="2">
    <location>
        <begin position="1"/>
        <end position="16"/>
    </location>
</feature>
<sequence>MLLLLTISATTHTALFAHLYESTQSNHLHSILQLNNEQYVLNDEVLENTELTMTGSAHSTFISPHGNQQIESVNTDSHLHLSSCVIIQAPSRIPSFETDGGTLTISTLSIHQQNEHAVTAPLTTSTNSLSTITIAGMELESRSLHLHSTFLINGNLSTSHISASHFRNISTILIDNDESRSYCPGSVSHAVVVATQMTHSVMPYRGGIINFHDANELLVLNSSFLHLQENIVYKSQQTSEQDMSFQKDTFCNISLADGLGGAAIFFAGEKQTLKAEKCVFENLTAEDNGNGGAICAKGHYCEVRYSTFRNCRGHSGGAIYCAAGCQFVSDNSLFYDCHSHATACQSPYSGISGEANQAETGGGAIYFIIKEKFYVTNTVIKDCTASSFGGGIFINNIENPICPENIYFQIEHSMFFNTRVLTLPDQTDTEYDKCGGHNVMFSIGQIASDESSIQQYYHDKATDIATDTEARVLPCAVRIGRLKNEGFNLPQWRDANFFVSQFGENTEECGDKTNPCLSVSYVSNRIANGKTITVENGTYNNKDQCIYIGNRTQHVVGIENENTKSLPMIELELSRMESLMIVTTGSLALEKVYLKNKMHETPNRPFDLISVTGPGSLNLERCKLEGAGWKQQSRFITIVGGSLTMTECNISNMYSTHPVGVVIFVELSSSSAIEIHSCSFDNCRSYPQKTPKAAAIHLHLDDNASNFKLSNLTFSGTDADKSRKISISTADLDKEKGALTKEKFQVACSINPDDSKNFRCESRGGTYVPQELGIPDYLGLKSEVFIGADSDTAGCGSEETPCKSLGYAKDQNGDLSGLPIFVLANAFSDGSVEVGGSSIRPKEGSGQASLGVSFASSLYITGTDTTTITRIVFQFQLSEPSPTPLFSTSAGKFHLTSCSFCSTSPSAQAPAQALISISGSGSIETDGLRIADLSFNSSLVSIVSSSITLGDVCLSNCEYTGPVSTVLLSIELAAAVEATLNVGSITFNTLTAPTASDSSKLTLAEVKGTSSTEITSEENLFNASSHTFSSNTALSFSGTSSAAVTLLTMEHGSAFTLSIFSSSIVFTPSTSVTTTSLADTTSSSLELSSSTINLDNLDGFYTTALFAVPVNALSITFASLSSPVIGNSKMSTPFAVVSGGTMTLTNISLNGNLLTSNFAHSMLKQTAGSLILNTCSFNSITTTDEGAAIQATLGTSEKLSLTGVAFTSCSSTDASKKGGAISVALTTGSFTADAGTSFAGCSAASGGAIAIDLTGRSDSGTFTLSGVTFGTPLNTATKGSDIFVLTGTGGRTYLTTARFGNSHPSNPSSGTFFESADLNKWYFVDSDSVEGSILYLLYPYKGGTLNVHSSSPANDLCGHELLPCNTLNDGNRLVQSTTTSNADDACIVLLSDVSVSAEITSSSTVEWKSDLTRRTITLSTDVGVTVNGGSLTVSDLTLTVSDLTLTVTSSPFSTSFFTLSGGSLSVKSSEFSSISSTGEASAIKAVLNEDQTLSLTGVTFTSCSTTGTLTNGGALHVTVSGGSFIASDTISFDDCTATGKGSKLYLSSSSLSSIVTTTLATLKPTSLPTTKAATDVILNDFYGYESGTSEMSLLYFWFPHTSSETSTHIHKDGANAPNCGLLQLPCLTLEEGLKRLNTANKFVIDSALRFNEALSISSPLTVTAGTNTVVTVGAEGKFTIASSTLSLSNLAFTGPASPSSSSFMTVSSGGSLSITDCSFASFSSSSNGAAIKATLAPSHTLSLTRVTFTSCHTTGTDTNGGALHITLEGGSFSIPSPSSFESCSAKGNGGAVFVDVSNQLGGSFSFRNGSFGEGGTANTCGGKGKDVFIEGGDLSSIITKALFPPAYFASPVNTNLLDSIRLSSTHTDPVMSLLQYLFSPETEGTVDETDSADNGQCGHLEVNCKTLAQLNTNSPKLSKAKVQTKLTLKQQFTPSRSLTITSVDQETKAALVLVSTPSLKVQDKTHVLTLCKLNIAMEISVVITNSGTGYVVLDVGKLEVSDSSFTSSTTMPASLITVTGSGSLDVSDFDVENVVLTNAALIEASGSGDISIKTSHFKSVTRTLTDPTNSTVLSTTLSSSSSLILNTISIDSCDTAIYLDLADSVPASTSYSVKSVTFETDDPSQLYIIGQNLVLFIDNKNWTGSYETLSNDDILFSLDTAKQTQISLIVYLIPHAGPLHVKGGQSSSSQCGSPILPCPTLEMAIFRVSDPGTCLCEGDIEIGAGELVILKEVNVTNNNVPSKLVWTGSEVLICSHYSQTGDTSIVFSSLAFECPSGGQDQIRVIVKGNVEFNHIVISCLSLTDPAIQTDPFSFATLNNVTISVPTIKTHPFSFGGRVSFVETTQNDVSSHFLAQMGGNDETELELFQLFLSQTQLSSFSSSFSTSDLNSQPPNSQHCHWTTGVIELAGTTLASHSSFSNISNGVFRLLSGQLTIEFCSFSDNFVVPSSPIPQLQQNLFCESGIVVFDVETTFSSSQSSEVISHWMSAGACEVKRGAEIIPSSRHLFVPTLPKDIKTQSVVDDLHKSGQQACLVTIEGQNFLPCNLSLSIFDISHNFSSQNAIQLPLSSESTHKSIFNFTFKPTAISFILNPGQGQFADGQYNISVVLNGEELASFSLISVQIAFSVKLRLTLLSVLIPVSLVIVALVIVIIVLCCRYNTYKNKRRDEEMVEQGLLADQSTFHQEEQTDFSDDKLTQLHLTAEDNTDSKNPLKQPIQPLIYTHAHHAVVPDLSQVSVLCVVCSGTDLNFAFADRRMTLSERIHGTEKTFEFEDAEGVVFGPGQGEKEAHVTHTTRLTTRNCVSIAMKVAKTILSLRKKGKESGVVTEFSLRSVNPLSILVYPDNTILLALPDSFVRTLNITLPLDDPSTKTRYTREETLEESRWNSPENTEQAVLNEQDCELSIVFSLALTLHEMLSEQIPFNEVDAVNAHRKLQSGLLPDLRAAIPEAIRQNLLSKDPLLRNEAEESTEARLEGILETALAKLPVDRCSLAEFETLLGDLRV</sequence>
<protein>
    <submittedName>
        <fullName evidence="3">Uncharacterized protein</fullName>
    </submittedName>
</protein>
<dbReference type="InterPro" id="IPR006626">
    <property type="entry name" value="PbH1"/>
</dbReference>
<gene>
    <name evidence="3" type="ORF">BLNAU_7713</name>
</gene>
<evidence type="ECO:0000313" key="4">
    <source>
        <dbReference type="Proteomes" id="UP001281761"/>
    </source>
</evidence>
<accession>A0ABQ9Y0S2</accession>
<evidence type="ECO:0000256" key="2">
    <source>
        <dbReference type="SAM" id="SignalP"/>
    </source>
</evidence>
<keyword evidence="4" id="KW-1185">Reference proteome</keyword>
<evidence type="ECO:0000313" key="3">
    <source>
        <dbReference type="EMBL" id="KAK2957335.1"/>
    </source>
</evidence>
<keyword evidence="1" id="KW-1133">Transmembrane helix</keyword>
<proteinExistence type="predicted"/>
<reference evidence="3 4" key="1">
    <citation type="journal article" date="2022" name="bioRxiv">
        <title>Genomics of Preaxostyla Flagellates Illuminates Evolutionary Transitions and the Path Towards Mitochondrial Loss.</title>
        <authorList>
            <person name="Novak L.V.F."/>
            <person name="Treitli S.C."/>
            <person name="Pyrih J."/>
            <person name="Halakuc P."/>
            <person name="Pipaliya S.V."/>
            <person name="Vacek V."/>
            <person name="Brzon O."/>
            <person name="Soukal P."/>
            <person name="Eme L."/>
            <person name="Dacks J.B."/>
            <person name="Karnkowska A."/>
            <person name="Elias M."/>
            <person name="Hampl V."/>
        </authorList>
    </citation>
    <scope>NUCLEOTIDE SEQUENCE [LARGE SCALE GENOMIC DNA]</scope>
    <source>
        <strain evidence="3">NAU3</strain>
        <tissue evidence="3">Gut</tissue>
    </source>
</reference>
<keyword evidence="2" id="KW-0732">Signal</keyword>
<feature type="chain" id="PRO_5045239695" evidence="2">
    <location>
        <begin position="17"/>
        <end position="3003"/>
    </location>
</feature>
<keyword evidence="1" id="KW-0472">Membrane</keyword>
<dbReference type="SMART" id="SM00710">
    <property type="entry name" value="PbH1"/>
    <property type="match status" value="6"/>
</dbReference>
<name>A0ABQ9Y0S2_9EUKA</name>
<dbReference type="SUPFAM" id="SSF51126">
    <property type="entry name" value="Pectin lyase-like"/>
    <property type="match status" value="3"/>
</dbReference>
<dbReference type="EMBL" id="JARBJD010000047">
    <property type="protein sequence ID" value="KAK2957335.1"/>
    <property type="molecule type" value="Genomic_DNA"/>
</dbReference>
<dbReference type="Gene3D" id="1.10.510.10">
    <property type="entry name" value="Transferase(Phosphotransferase) domain 1"/>
    <property type="match status" value="1"/>
</dbReference>
<organism evidence="3 4">
    <name type="scientific">Blattamonas nauphoetae</name>
    <dbReference type="NCBI Taxonomy" id="2049346"/>
    <lineage>
        <taxon>Eukaryota</taxon>
        <taxon>Metamonada</taxon>
        <taxon>Preaxostyla</taxon>
        <taxon>Oxymonadida</taxon>
        <taxon>Blattamonas</taxon>
    </lineage>
</organism>
<feature type="transmembrane region" description="Helical" evidence="1">
    <location>
        <begin position="2631"/>
        <end position="2656"/>
    </location>
</feature>
<keyword evidence="1" id="KW-0812">Transmembrane</keyword>
<dbReference type="InterPro" id="IPR011050">
    <property type="entry name" value="Pectin_lyase_fold/virulence"/>
</dbReference>